<dbReference type="SUPFAM" id="SSF47090">
    <property type="entry name" value="PGBD-like"/>
    <property type="match status" value="1"/>
</dbReference>
<dbReference type="Pfam" id="PF01471">
    <property type="entry name" value="PG_binding_1"/>
    <property type="match status" value="1"/>
</dbReference>
<gene>
    <name evidence="2" type="ORF">CLV92_105246</name>
</gene>
<dbReference type="InterPro" id="IPR036365">
    <property type="entry name" value="PGBD-like_sf"/>
</dbReference>
<proteinExistence type="predicted"/>
<feature type="domain" description="Peptidoglycan binding-like" evidence="1">
    <location>
        <begin position="30"/>
        <end position="85"/>
    </location>
</feature>
<sequence length="260" mass="28255">MNVFEHSTAELSPHLRREVEFDSVVRRGQRGRDVRRVQEWLTLHGFGLVVDGDFGPATQRQVTAFQERCGLEAVGDVDEETAAALVEPLVQVLRQRLNSSRPLGEAVVEYAQAHLAVHPREVGGQNRGPWVRAYMGGREGADQPWCAGFVTFVLHQAAQSLGVPAPIAGSASCDVLAAQGGGAGLFVAEADVEYKDLPTGSLFLVRSRPGDWTHTGLVVEAREDDFDTIEGNTNDDGSREGYEVCARARGYAGKDFVRLP</sequence>
<name>A0A2S6IPG0_9ACTN</name>
<keyword evidence="3" id="KW-1185">Reference proteome</keyword>
<accession>A0A2S6IPG0</accession>
<dbReference type="InterPro" id="IPR002477">
    <property type="entry name" value="Peptidoglycan-bd-like"/>
</dbReference>
<dbReference type="RefSeq" id="WP_104432505.1">
    <property type="nucleotide sequence ID" value="NZ_PTJD01000005.1"/>
</dbReference>
<dbReference type="InterPro" id="IPR036366">
    <property type="entry name" value="PGBDSf"/>
</dbReference>
<comment type="caution">
    <text evidence="2">The sequence shown here is derived from an EMBL/GenBank/DDBJ whole genome shotgun (WGS) entry which is preliminary data.</text>
</comment>
<dbReference type="EMBL" id="PTJD01000005">
    <property type="protein sequence ID" value="PPK96144.1"/>
    <property type="molecule type" value="Genomic_DNA"/>
</dbReference>
<dbReference type="OrthoDB" id="9810670at2"/>
<organism evidence="2 3">
    <name type="scientific">Kineococcus xinjiangensis</name>
    <dbReference type="NCBI Taxonomy" id="512762"/>
    <lineage>
        <taxon>Bacteria</taxon>
        <taxon>Bacillati</taxon>
        <taxon>Actinomycetota</taxon>
        <taxon>Actinomycetes</taxon>
        <taxon>Kineosporiales</taxon>
        <taxon>Kineosporiaceae</taxon>
        <taxon>Kineococcus</taxon>
    </lineage>
</organism>
<evidence type="ECO:0000313" key="3">
    <source>
        <dbReference type="Proteomes" id="UP000239485"/>
    </source>
</evidence>
<dbReference type="Gene3D" id="1.10.101.10">
    <property type="entry name" value="PGBD-like superfamily/PGBD"/>
    <property type="match status" value="1"/>
</dbReference>
<dbReference type="AlphaFoldDB" id="A0A2S6IPG0"/>
<evidence type="ECO:0000313" key="2">
    <source>
        <dbReference type="EMBL" id="PPK96144.1"/>
    </source>
</evidence>
<dbReference type="Proteomes" id="UP000239485">
    <property type="component" value="Unassembled WGS sequence"/>
</dbReference>
<evidence type="ECO:0000259" key="1">
    <source>
        <dbReference type="Pfam" id="PF01471"/>
    </source>
</evidence>
<reference evidence="2 3" key="1">
    <citation type="submission" date="2018-02" db="EMBL/GenBank/DDBJ databases">
        <title>Genomic Encyclopedia of Archaeal and Bacterial Type Strains, Phase II (KMG-II): from individual species to whole genera.</title>
        <authorList>
            <person name="Goeker M."/>
        </authorList>
    </citation>
    <scope>NUCLEOTIDE SEQUENCE [LARGE SCALE GENOMIC DNA]</scope>
    <source>
        <strain evidence="2 3">DSM 22857</strain>
    </source>
</reference>
<protein>
    <submittedName>
        <fullName evidence="2">Putative peptidoglycan binding protein</fullName>
    </submittedName>
</protein>